<accession>A0AB34PFQ6</accession>
<feature type="transmembrane region" description="Helical" evidence="1">
    <location>
        <begin position="27"/>
        <end position="51"/>
    </location>
</feature>
<organism evidence="2 3">
    <name type="scientific">Porphyromonas crevioricanis</name>
    <dbReference type="NCBI Taxonomy" id="393921"/>
    <lineage>
        <taxon>Bacteria</taxon>
        <taxon>Pseudomonadati</taxon>
        <taxon>Bacteroidota</taxon>
        <taxon>Bacteroidia</taxon>
        <taxon>Bacteroidales</taxon>
        <taxon>Porphyromonadaceae</taxon>
        <taxon>Porphyromonas</taxon>
    </lineage>
</organism>
<dbReference type="EMBL" id="JQJC01000014">
    <property type="protein sequence ID" value="KGN94962.1"/>
    <property type="molecule type" value="Genomic_DNA"/>
</dbReference>
<dbReference type="Proteomes" id="UP000030136">
    <property type="component" value="Unassembled WGS sequence"/>
</dbReference>
<protein>
    <recommendedName>
        <fullName evidence="4">DUF3592 domain-containing protein</fullName>
    </recommendedName>
</protein>
<comment type="caution">
    <text evidence="2">The sequence shown here is derived from an EMBL/GenBank/DDBJ whole genome shotgun (WGS) entry which is preliminary data.</text>
</comment>
<keyword evidence="1" id="KW-0812">Transmembrane</keyword>
<gene>
    <name evidence="2" type="ORF">HQ38_05445</name>
</gene>
<proteinExistence type="predicted"/>
<keyword evidence="1" id="KW-0472">Membrane</keyword>
<keyword evidence="1" id="KW-1133">Transmembrane helix</keyword>
<evidence type="ECO:0008006" key="4">
    <source>
        <dbReference type="Google" id="ProtNLM"/>
    </source>
</evidence>
<evidence type="ECO:0000256" key="1">
    <source>
        <dbReference type="SAM" id="Phobius"/>
    </source>
</evidence>
<evidence type="ECO:0000313" key="3">
    <source>
        <dbReference type="Proteomes" id="UP000030136"/>
    </source>
</evidence>
<dbReference type="AlphaFoldDB" id="A0AB34PFQ6"/>
<feature type="transmembrane region" description="Helical" evidence="1">
    <location>
        <begin position="169"/>
        <end position="191"/>
    </location>
</feature>
<sequence length="208" mass="23638">MKNIISKEDTMEIIRDNMDIPKRPSRLLTFVGLLIILSAIPAMYVLGFMTIGKINSTPKDAKVVRTFSDEKIDIQTQKDEKTFIYTDFFSIHRNDYSYEVRDTEGKEVPLTKLNGKRDIPLDGQLVTKFVPTASFTAPGGTVTFCAKMEGNSRGEFFIGEKIDRFSANWLLPFLLFIFGTLIGGLGLTMAIKNIIARRNWIDKYGQYE</sequence>
<evidence type="ECO:0000313" key="2">
    <source>
        <dbReference type="EMBL" id="KGN94962.1"/>
    </source>
</evidence>
<name>A0AB34PFQ6_9PORP</name>
<reference evidence="2 3" key="1">
    <citation type="submission" date="2014-08" db="EMBL/GenBank/DDBJ databases">
        <title>Porphyromonas crevioricanis strain:COT-253_OH1447 Genome sequencing.</title>
        <authorList>
            <person name="Wallis C."/>
            <person name="Deusch O."/>
            <person name="O'Flynn C."/>
            <person name="Davis I."/>
            <person name="Jospin G."/>
            <person name="Darling A.E."/>
            <person name="Coil D.A."/>
            <person name="Alexiev A."/>
            <person name="Horsfall A."/>
            <person name="Kirkwood N."/>
            <person name="Harris S."/>
            <person name="Eisen J.A."/>
        </authorList>
    </citation>
    <scope>NUCLEOTIDE SEQUENCE [LARGE SCALE GENOMIC DNA]</scope>
    <source>
        <strain evidence="3">COT-253 OH1447</strain>
    </source>
</reference>